<dbReference type="Gene3D" id="3.40.50.150">
    <property type="entry name" value="Vaccinia Virus protein VP39"/>
    <property type="match status" value="1"/>
</dbReference>
<dbReference type="RefSeq" id="WP_120749226.1">
    <property type="nucleotide sequence ID" value="NZ_RBAH01000016.1"/>
</dbReference>
<dbReference type="Proteomes" id="UP000282311">
    <property type="component" value="Unassembled WGS sequence"/>
</dbReference>
<protein>
    <submittedName>
        <fullName evidence="1">Uncharacterized protein</fullName>
    </submittedName>
</protein>
<dbReference type="EMBL" id="RBAH01000016">
    <property type="protein sequence ID" value="RKN79171.1"/>
    <property type="molecule type" value="Genomic_DNA"/>
</dbReference>
<comment type="caution">
    <text evidence="1">The sequence shown here is derived from an EMBL/GenBank/DDBJ whole genome shotgun (WGS) entry which is preliminary data.</text>
</comment>
<sequence>MAAKTSAEIVCTDMDGEAVSYGRQVMRLLETRLQERLYYETSHLHDRPFLKKATHICIASLVPDKLAILKELASDLRTAKFSHDMETV</sequence>
<dbReference type="AlphaFoldDB" id="A0A3B0C3Q3"/>
<accession>A0A3B0C3Q3</accession>
<evidence type="ECO:0000313" key="1">
    <source>
        <dbReference type="EMBL" id="RKN79171.1"/>
    </source>
</evidence>
<evidence type="ECO:0000313" key="2">
    <source>
        <dbReference type="Proteomes" id="UP000282311"/>
    </source>
</evidence>
<proteinExistence type="predicted"/>
<dbReference type="OrthoDB" id="1956540at2"/>
<reference evidence="1 2" key="1">
    <citation type="journal article" date="2007" name="Int. J. Syst. Evol. Microbiol.">
        <title>Paenibacillus ginsengarvi sp. nov., isolated from soil from ginseng cultivation.</title>
        <authorList>
            <person name="Yoon M.H."/>
            <person name="Ten L.N."/>
            <person name="Im W.T."/>
        </authorList>
    </citation>
    <scope>NUCLEOTIDE SEQUENCE [LARGE SCALE GENOMIC DNA]</scope>
    <source>
        <strain evidence="1 2">KCTC 13059</strain>
    </source>
</reference>
<dbReference type="InterPro" id="IPR029063">
    <property type="entry name" value="SAM-dependent_MTases_sf"/>
</dbReference>
<gene>
    <name evidence="1" type="ORF">D7M11_21050</name>
</gene>
<keyword evidence="2" id="KW-1185">Reference proteome</keyword>
<name>A0A3B0C3Q3_9BACL</name>
<organism evidence="1 2">
    <name type="scientific">Paenibacillus ginsengarvi</name>
    <dbReference type="NCBI Taxonomy" id="400777"/>
    <lineage>
        <taxon>Bacteria</taxon>
        <taxon>Bacillati</taxon>
        <taxon>Bacillota</taxon>
        <taxon>Bacilli</taxon>
        <taxon>Bacillales</taxon>
        <taxon>Paenibacillaceae</taxon>
        <taxon>Paenibacillus</taxon>
    </lineage>
</organism>